<accession>A0A510E5U9</accession>
<reference evidence="6 8" key="2">
    <citation type="journal article" date="2020" name="Int. J. Syst. Evol. Microbiol.">
        <title>Sulfuracidifex tepidarius gen. nov., sp. nov. and transfer of Sulfolobus metallicus Huber and Stetter 1992 to the genus Sulfuracidifex as Sulfuracidifex metallicus comb. nov.</title>
        <authorList>
            <person name="Itoh T."/>
            <person name="Miura T."/>
            <person name="Sakai H.D."/>
            <person name="Kato S."/>
            <person name="Ohkuma M."/>
            <person name="Takashina T."/>
        </authorList>
    </citation>
    <scope>NUCLEOTIDE SEQUENCE [LARGE SCALE GENOMIC DNA]</scope>
    <source>
        <strain evidence="6 8">IC-006</strain>
        <strain evidence="7">IC-007</strain>
    </source>
</reference>
<evidence type="ECO:0000313" key="6">
    <source>
        <dbReference type="EMBL" id="BBG24640.1"/>
    </source>
</evidence>
<dbReference type="OrthoDB" id="84933at2157"/>
<dbReference type="STRING" id="1294262.GCA_001316085_00019"/>
<evidence type="ECO:0000313" key="7">
    <source>
        <dbReference type="EMBL" id="BBG27428.1"/>
    </source>
</evidence>
<name>A0A510DXD2_9CREN</name>
<dbReference type="Proteomes" id="UP000325030">
    <property type="component" value="Chromosome"/>
</dbReference>
<feature type="binding site" evidence="4">
    <location>
        <position position="204"/>
    </location>
    <ligand>
        <name>[3Fe-4S] cluster</name>
        <dbReference type="ChEBI" id="CHEBI:21137"/>
    </ligand>
</feature>
<dbReference type="InterPro" id="IPR036643">
    <property type="entry name" value="RNApol_insert_sf"/>
</dbReference>
<keyword evidence="4" id="KW-0003">3Fe-4S</keyword>
<dbReference type="HAMAP" id="MF_00320">
    <property type="entry name" value="RNApol_arch_Rpo3"/>
    <property type="match status" value="1"/>
</dbReference>
<dbReference type="GO" id="GO:0000428">
    <property type="term" value="C:DNA-directed RNA polymerase complex"/>
    <property type="evidence" value="ECO:0007669"/>
    <property type="project" value="UniProtKB-KW"/>
</dbReference>
<dbReference type="PANTHER" id="PTHR11800">
    <property type="entry name" value="DNA-DIRECTED RNA POLYMERASE"/>
    <property type="match status" value="1"/>
</dbReference>
<gene>
    <name evidence="4" type="primary">rpo3</name>
    <name evidence="4" type="synonym">rpoD</name>
    <name evidence="6" type="ORF">IC006_1971</name>
    <name evidence="7" type="ORF">IC007_1979</name>
</gene>
<dbReference type="InterPro" id="IPR011262">
    <property type="entry name" value="DNA-dir_RNA_pol_insert"/>
</dbReference>
<dbReference type="InterPro" id="IPR011263">
    <property type="entry name" value="DNA-dir_RNA_pol_RpoA/D/Rpb3"/>
</dbReference>
<dbReference type="Pfam" id="PF01193">
    <property type="entry name" value="RNA_pol_L"/>
    <property type="match status" value="1"/>
</dbReference>
<keyword evidence="4" id="KW-0479">Metal-binding</keyword>
<protein>
    <recommendedName>
        <fullName evidence="4">DNA-directed RNA polymerase subunit Rpo3</fullName>
        <ecNumber evidence="4">2.7.7.6</ecNumber>
    </recommendedName>
    <alternativeName>
        <fullName evidence="4">DNA-directed RNA polymerase subunit D</fullName>
    </alternativeName>
</protein>
<dbReference type="SUPFAM" id="SSF56553">
    <property type="entry name" value="Insert subdomain of RNA polymerase alpha subunit"/>
    <property type="match status" value="1"/>
</dbReference>
<dbReference type="Pfam" id="PF01000">
    <property type="entry name" value="RNA_pol_A_bac"/>
    <property type="match status" value="1"/>
</dbReference>
<dbReference type="GO" id="GO:0003899">
    <property type="term" value="F:DNA-directed RNA polymerase activity"/>
    <property type="evidence" value="ECO:0007669"/>
    <property type="project" value="UniProtKB-UniRule"/>
</dbReference>
<feature type="binding site" evidence="4">
    <location>
        <position position="207"/>
    </location>
    <ligand>
        <name>[3Fe-4S] cluster</name>
        <dbReference type="ChEBI" id="CHEBI:21137"/>
    </ligand>
</feature>
<dbReference type="RefSeq" id="WP_054844782.1">
    <property type="nucleotide sequence ID" value="NZ_AP018929.1"/>
</dbReference>
<dbReference type="KEGG" id="step:IC006_1971"/>
<feature type="domain" description="DNA-directed RNA polymerase RpoA/D/Rpb3-type" evidence="5">
    <location>
        <begin position="12"/>
        <end position="260"/>
    </location>
</feature>
<comment type="cofactor">
    <cofactor evidence="4">
        <name>[3Fe-4S] cluster</name>
        <dbReference type="ChEBI" id="CHEBI:21137"/>
    </cofactor>
    <text evidence="4">Binds 1 [3Fe-4S] cluster.</text>
</comment>
<dbReference type="EMBL" id="AP018929">
    <property type="protein sequence ID" value="BBG24640.1"/>
    <property type="molecule type" value="Genomic_DNA"/>
</dbReference>
<evidence type="ECO:0000259" key="5">
    <source>
        <dbReference type="SMART" id="SM00662"/>
    </source>
</evidence>
<evidence type="ECO:0000256" key="3">
    <source>
        <dbReference type="ARBA" id="ARBA00025804"/>
    </source>
</evidence>
<comment type="function">
    <text evidence="4">DNA-dependent RNA polymerase (RNAP) catalyzes the transcription of DNA into RNA using the four ribonucleoside triphosphates as substrates.</text>
</comment>
<evidence type="ECO:0000256" key="2">
    <source>
        <dbReference type="ARBA" id="ARBA00023163"/>
    </source>
</evidence>
<evidence type="ECO:0000313" key="9">
    <source>
        <dbReference type="Proteomes" id="UP000325030"/>
    </source>
</evidence>
<dbReference type="EC" id="2.7.7.6" evidence="4"/>
<accession>A0A510DXD2</accession>
<keyword evidence="4" id="KW-0548">Nucleotidyltransferase</keyword>
<organism evidence="6 8">
    <name type="scientific">Sulfuracidifex tepidarius</name>
    <dbReference type="NCBI Taxonomy" id="1294262"/>
    <lineage>
        <taxon>Archaea</taxon>
        <taxon>Thermoproteota</taxon>
        <taxon>Thermoprotei</taxon>
        <taxon>Sulfolobales</taxon>
        <taxon>Sulfolobaceae</taxon>
        <taxon>Sulfuracidifex</taxon>
    </lineage>
</organism>
<dbReference type="GO" id="GO:0051538">
    <property type="term" value="F:3 iron, 4 sulfur cluster binding"/>
    <property type="evidence" value="ECO:0007669"/>
    <property type="project" value="UniProtKB-KW"/>
</dbReference>
<keyword evidence="4" id="KW-0411">Iron-sulfur</keyword>
<evidence type="ECO:0000256" key="1">
    <source>
        <dbReference type="ARBA" id="ARBA00022478"/>
    </source>
</evidence>
<keyword evidence="4" id="KW-0408">Iron</keyword>
<dbReference type="Gene3D" id="3.30.70.20">
    <property type="match status" value="1"/>
</dbReference>
<dbReference type="GO" id="GO:0046872">
    <property type="term" value="F:metal ion binding"/>
    <property type="evidence" value="ECO:0007669"/>
    <property type="project" value="UniProtKB-KW"/>
</dbReference>
<dbReference type="GO" id="GO:0005737">
    <property type="term" value="C:cytoplasm"/>
    <property type="evidence" value="ECO:0007669"/>
    <property type="project" value="UniProtKB-SubCell"/>
</dbReference>
<dbReference type="AlphaFoldDB" id="A0A510DXD2"/>
<sequence>MSITKLSGDSNRLELVLEGYPLEFVSTIRRSLMLEVPVMAVDEVYLLDNSSPLYDEMIAHRLGLVPLLSDDALDSYKRPEECEQCSSSECDGCYTKIYLEASADVSPRMVYSSEIKTDDPSVTPVSGDIPIVMLGPKQKISLEAKVRLGYGKEHAKFIPVSEAVSRYFPIVQIKDQCTEAYKVCPEGVFSIEGDKLVIKNELSCTLCEECLKVCGGKIAISYDLNKFILQVEGVGSLKVERILLEAGNSILRKLEDFEKKLDQVSS</sequence>
<comment type="subcellular location">
    <subcellularLocation>
        <location evidence="4">Cytoplasm</location>
    </subcellularLocation>
</comment>
<evidence type="ECO:0000313" key="8">
    <source>
        <dbReference type="Proteomes" id="UP000322983"/>
    </source>
</evidence>
<dbReference type="GO" id="GO:0006351">
    <property type="term" value="P:DNA-templated transcription"/>
    <property type="evidence" value="ECO:0007669"/>
    <property type="project" value="UniProtKB-UniRule"/>
</dbReference>
<dbReference type="InterPro" id="IPR022842">
    <property type="entry name" value="RNAP_Rpo3/Rpb3/RPAC1"/>
</dbReference>
<keyword evidence="4" id="KW-0808">Transferase</keyword>
<keyword evidence="4" id="KW-0963">Cytoplasm</keyword>
<dbReference type="SMART" id="SM00662">
    <property type="entry name" value="RPOLD"/>
    <property type="match status" value="1"/>
</dbReference>
<dbReference type="GeneID" id="41718311"/>
<comment type="subunit">
    <text evidence="4">Part of the RNA polymerase complex.</text>
</comment>
<dbReference type="SUPFAM" id="SSF55257">
    <property type="entry name" value="RBP11-like subunits of RNA polymerase"/>
    <property type="match status" value="1"/>
</dbReference>
<keyword evidence="2 4" id="KW-0804">Transcription</keyword>
<evidence type="ECO:0000256" key="4">
    <source>
        <dbReference type="HAMAP-Rule" id="MF_00320"/>
    </source>
</evidence>
<proteinExistence type="inferred from homology"/>
<dbReference type="Gene3D" id="3.30.1360.10">
    <property type="entry name" value="RNA polymerase, RBP11-like subunit"/>
    <property type="match status" value="1"/>
</dbReference>
<reference evidence="9" key="1">
    <citation type="submission" date="2018-09" db="EMBL/GenBank/DDBJ databases">
        <title>Complete Genome Sequencing of Sulfolobus sp. JCM 16834.</title>
        <authorList>
            <person name="Kato S."/>
            <person name="Itoh T."/>
            <person name="Ohkuma M."/>
        </authorList>
    </citation>
    <scope>NUCLEOTIDE SEQUENCE [LARGE SCALE GENOMIC DNA]</scope>
    <source>
        <strain evidence="9">IC-007</strain>
    </source>
</reference>
<keyword evidence="1 4" id="KW-0240">DNA-directed RNA polymerase</keyword>
<dbReference type="Gene3D" id="2.170.120.12">
    <property type="entry name" value="DNA-directed RNA polymerase, insert domain"/>
    <property type="match status" value="1"/>
</dbReference>
<dbReference type="GO" id="GO:0003677">
    <property type="term" value="F:DNA binding"/>
    <property type="evidence" value="ECO:0007669"/>
    <property type="project" value="UniProtKB-UniRule"/>
</dbReference>
<dbReference type="GO" id="GO:0046983">
    <property type="term" value="F:protein dimerization activity"/>
    <property type="evidence" value="ECO:0007669"/>
    <property type="project" value="InterPro"/>
</dbReference>
<dbReference type="NCBIfam" id="NF001988">
    <property type="entry name" value="PRK00783.1"/>
    <property type="match status" value="1"/>
</dbReference>
<dbReference type="EMBL" id="AP018930">
    <property type="protein sequence ID" value="BBG27428.1"/>
    <property type="molecule type" value="Genomic_DNA"/>
</dbReference>
<comment type="similarity">
    <text evidence="3 4">Belongs to the archaeal Rpo3/eukaryotic RPB3 RNA polymerase subunit family.</text>
</comment>
<feature type="binding site" evidence="4">
    <location>
        <position position="210"/>
    </location>
    <ligand>
        <name>[3Fe-4S] cluster</name>
        <dbReference type="ChEBI" id="CHEBI:21137"/>
    </ligand>
</feature>
<comment type="catalytic activity">
    <reaction evidence="4">
        <text>RNA(n) + a ribonucleoside 5'-triphosphate = RNA(n+1) + diphosphate</text>
        <dbReference type="Rhea" id="RHEA:21248"/>
        <dbReference type="Rhea" id="RHEA-COMP:14527"/>
        <dbReference type="Rhea" id="RHEA-COMP:17342"/>
        <dbReference type="ChEBI" id="CHEBI:33019"/>
        <dbReference type="ChEBI" id="CHEBI:61557"/>
        <dbReference type="ChEBI" id="CHEBI:140395"/>
        <dbReference type="EC" id="2.7.7.6"/>
    </reaction>
</comment>
<dbReference type="InterPro" id="IPR036603">
    <property type="entry name" value="RBP11-like"/>
</dbReference>
<keyword evidence="8" id="KW-1185">Reference proteome</keyword>
<dbReference type="PANTHER" id="PTHR11800:SF2">
    <property type="entry name" value="DNA-DIRECTED RNA POLYMERASE II SUBUNIT RPB3"/>
    <property type="match status" value="1"/>
</dbReference>
<dbReference type="InterPro" id="IPR050518">
    <property type="entry name" value="Rpo3/RPB3_RNA_Pol_subunit"/>
</dbReference>
<dbReference type="Proteomes" id="UP000322983">
    <property type="component" value="Chromosome"/>
</dbReference>